<proteinExistence type="predicted"/>
<organism evidence="2">
    <name type="scientific">Panicum hallii</name>
    <dbReference type="NCBI Taxonomy" id="206008"/>
    <lineage>
        <taxon>Eukaryota</taxon>
        <taxon>Viridiplantae</taxon>
        <taxon>Streptophyta</taxon>
        <taxon>Embryophyta</taxon>
        <taxon>Tracheophyta</taxon>
        <taxon>Spermatophyta</taxon>
        <taxon>Magnoliopsida</taxon>
        <taxon>Liliopsida</taxon>
        <taxon>Poales</taxon>
        <taxon>Poaceae</taxon>
        <taxon>PACMAD clade</taxon>
        <taxon>Panicoideae</taxon>
        <taxon>Panicodae</taxon>
        <taxon>Paniceae</taxon>
        <taxon>Panicinae</taxon>
        <taxon>Panicum</taxon>
        <taxon>Panicum sect. Panicum</taxon>
    </lineage>
</organism>
<evidence type="ECO:0000313" key="2">
    <source>
        <dbReference type="EMBL" id="PVH62300.1"/>
    </source>
</evidence>
<sequence length="112" mass="11600">MQSRGGRGKSTCRSGGSLLSAAAAMGPTANHPAAAPEGAGGDPPLAHNACRGQPAPSFARRLSLEIEMTGCCLISFYSCSTAGGRAILNLSQRNKNKKYVGQVELHIDGCRR</sequence>
<feature type="compositionally biased region" description="Low complexity" evidence="1">
    <location>
        <begin position="23"/>
        <end position="46"/>
    </location>
</feature>
<gene>
    <name evidence="2" type="ORF">PAHAL_3G262600</name>
</gene>
<protein>
    <submittedName>
        <fullName evidence="2">Uncharacterized protein</fullName>
    </submittedName>
</protein>
<dbReference type="EMBL" id="CM008048">
    <property type="protein sequence ID" value="PVH62300.1"/>
    <property type="molecule type" value="Genomic_DNA"/>
</dbReference>
<dbReference type="Proteomes" id="UP000243499">
    <property type="component" value="Chromosome 3"/>
</dbReference>
<feature type="region of interest" description="Disordered" evidence="1">
    <location>
        <begin position="23"/>
        <end position="52"/>
    </location>
</feature>
<evidence type="ECO:0000256" key="1">
    <source>
        <dbReference type="SAM" id="MobiDB-lite"/>
    </source>
</evidence>
<name>A0A2T8KJE0_9POAL</name>
<accession>A0A2T8KJE0</accession>
<reference evidence="2" key="1">
    <citation type="submission" date="2018-04" db="EMBL/GenBank/DDBJ databases">
        <title>WGS assembly of Panicum hallii.</title>
        <authorList>
            <person name="Lovell J."/>
            <person name="Jenkins J."/>
            <person name="Lowry D."/>
            <person name="Mamidi S."/>
            <person name="Sreedasyam A."/>
            <person name="Weng X."/>
            <person name="Barry K."/>
            <person name="Bonette J."/>
            <person name="Campitelli B."/>
            <person name="Daum C."/>
            <person name="Gordon S."/>
            <person name="Gould B."/>
            <person name="Lipzen A."/>
            <person name="Macqueen A."/>
            <person name="Palacio-Mejia J."/>
            <person name="Plott C."/>
            <person name="Shakirov E."/>
            <person name="Shu S."/>
            <person name="Yoshinaga Y."/>
            <person name="Zane M."/>
            <person name="Rokhsar D."/>
            <person name="Grimwood J."/>
            <person name="Schmutz J."/>
            <person name="Juenger T."/>
        </authorList>
    </citation>
    <scope>NUCLEOTIDE SEQUENCE [LARGE SCALE GENOMIC DNA]</scope>
    <source>
        <strain evidence="2">FIL2</strain>
    </source>
</reference>
<dbReference type="AlphaFoldDB" id="A0A2T8KJE0"/>
<dbReference type="Gramene" id="PVH62300">
    <property type="protein sequence ID" value="PVH62300"/>
    <property type="gene ID" value="PAHAL_3G262600"/>
</dbReference>